<sequence length="296" mass="32559">MTNSGFSSYHPAVNFLFFAAVLLFSMFFLHPVFLGISFVCSLAYAVRLNGVRAIKFSLLGLLPMMLLVALINPAFNHDGVTVLVYVNDNPITLEAVCYGLAAAVMFASVLLWFSCYNAVMTSDKFLSLFGRVIPALSMLLSMCLRFVPRFKAQARVIAQAQRCVGRDPGAGSLLRRAKNGMQILSILTTWALENAVDTADSMKARGYGLKGRTSFSLYRFDRRDTAVFLGLLSLLVLVFAGAALGENSMQYFPRLVQKEVTGLSAVIYAGYALLCLTPLILDGKEALKWRRLLSKT</sequence>
<feature type="transmembrane region" description="Helical" evidence="5">
    <location>
        <begin position="12"/>
        <end position="44"/>
    </location>
</feature>
<evidence type="ECO:0000256" key="1">
    <source>
        <dbReference type="ARBA" id="ARBA00004141"/>
    </source>
</evidence>
<accession>A0ABV1E1W9</accession>
<dbReference type="Proteomes" id="UP001489509">
    <property type="component" value="Unassembled WGS sequence"/>
</dbReference>
<dbReference type="CDD" id="cd16914">
    <property type="entry name" value="EcfT"/>
    <property type="match status" value="1"/>
</dbReference>
<keyword evidence="4 5" id="KW-0472">Membrane</keyword>
<comment type="caution">
    <text evidence="6">The sequence shown here is derived from an EMBL/GenBank/DDBJ whole genome shotgun (WGS) entry which is preliminary data.</text>
</comment>
<proteinExistence type="predicted"/>
<name>A0ABV1E1W9_9FIRM</name>
<feature type="transmembrane region" description="Helical" evidence="5">
    <location>
        <begin position="226"/>
        <end position="245"/>
    </location>
</feature>
<evidence type="ECO:0000256" key="2">
    <source>
        <dbReference type="ARBA" id="ARBA00022692"/>
    </source>
</evidence>
<feature type="transmembrane region" description="Helical" evidence="5">
    <location>
        <begin position="96"/>
        <end position="119"/>
    </location>
</feature>
<dbReference type="Pfam" id="PF02361">
    <property type="entry name" value="CbiQ"/>
    <property type="match status" value="1"/>
</dbReference>
<reference evidence="6 7" key="1">
    <citation type="submission" date="2024-03" db="EMBL/GenBank/DDBJ databases">
        <title>Human intestinal bacterial collection.</title>
        <authorList>
            <person name="Pauvert C."/>
            <person name="Hitch T.C.A."/>
            <person name="Clavel T."/>
        </authorList>
    </citation>
    <scope>NUCLEOTIDE SEQUENCE [LARGE SCALE GENOMIC DNA]</scope>
    <source>
        <strain evidence="6 7">CLA-JM-H44</strain>
    </source>
</reference>
<protein>
    <submittedName>
        <fullName evidence="6">Energy-coupling factor transporter transmembrane component T</fullName>
    </submittedName>
</protein>
<feature type="transmembrane region" description="Helical" evidence="5">
    <location>
        <begin position="265"/>
        <end position="281"/>
    </location>
</feature>
<organism evidence="6 7">
    <name type="scientific">Solibaculum intestinale</name>
    <dbReference type="NCBI Taxonomy" id="3133165"/>
    <lineage>
        <taxon>Bacteria</taxon>
        <taxon>Bacillati</taxon>
        <taxon>Bacillota</taxon>
        <taxon>Clostridia</taxon>
        <taxon>Eubacteriales</taxon>
        <taxon>Oscillospiraceae</taxon>
        <taxon>Solibaculum</taxon>
    </lineage>
</organism>
<keyword evidence="2 5" id="KW-0812">Transmembrane</keyword>
<dbReference type="EMBL" id="JBBMFD010000014">
    <property type="protein sequence ID" value="MEQ2440894.1"/>
    <property type="molecule type" value="Genomic_DNA"/>
</dbReference>
<comment type="subcellular location">
    <subcellularLocation>
        <location evidence="1">Membrane</location>
        <topology evidence="1">Multi-pass membrane protein</topology>
    </subcellularLocation>
</comment>
<dbReference type="InterPro" id="IPR003339">
    <property type="entry name" value="ABC/ECF_trnsptr_transmembrane"/>
</dbReference>
<evidence type="ECO:0000256" key="3">
    <source>
        <dbReference type="ARBA" id="ARBA00022989"/>
    </source>
</evidence>
<dbReference type="RefSeq" id="WP_349219663.1">
    <property type="nucleotide sequence ID" value="NZ_JBBMFD010000014.1"/>
</dbReference>
<feature type="transmembrane region" description="Helical" evidence="5">
    <location>
        <begin position="56"/>
        <end position="75"/>
    </location>
</feature>
<keyword evidence="3 5" id="KW-1133">Transmembrane helix</keyword>
<gene>
    <name evidence="6" type="ORF">WMO26_08665</name>
</gene>
<evidence type="ECO:0000313" key="6">
    <source>
        <dbReference type="EMBL" id="MEQ2440894.1"/>
    </source>
</evidence>
<evidence type="ECO:0000256" key="4">
    <source>
        <dbReference type="ARBA" id="ARBA00023136"/>
    </source>
</evidence>
<keyword evidence="7" id="KW-1185">Reference proteome</keyword>
<evidence type="ECO:0000313" key="7">
    <source>
        <dbReference type="Proteomes" id="UP001489509"/>
    </source>
</evidence>
<evidence type="ECO:0000256" key="5">
    <source>
        <dbReference type="SAM" id="Phobius"/>
    </source>
</evidence>